<dbReference type="Proteomes" id="UP001163046">
    <property type="component" value="Unassembled WGS sequence"/>
</dbReference>
<keyword evidence="3" id="KW-1185">Reference proteome</keyword>
<feature type="region of interest" description="Disordered" evidence="1">
    <location>
        <begin position="31"/>
        <end position="54"/>
    </location>
</feature>
<organism evidence="2 3">
    <name type="scientific">Desmophyllum pertusum</name>
    <dbReference type="NCBI Taxonomy" id="174260"/>
    <lineage>
        <taxon>Eukaryota</taxon>
        <taxon>Metazoa</taxon>
        <taxon>Cnidaria</taxon>
        <taxon>Anthozoa</taxon>
        <taxon>Hexacorallia</taxon>
        <taxon>Scleractinia</taxon>
        <taxon>Caryophylliina</taxon>
        <taxon>Caryophylliidae</taxon>
        <taxon>Desmophyllum</taxon>
    </lineage>
</organism>
<evidence type="ECO:0000256" key="1">
    <source>
        <dbReference type="SAM" id="MobiDB-lite"/>
    </source>
</evidence>
<evidence type="ECO:0000313" key="3">
    <source>
        <dbReference type="Proteomes" id="UP001163046"/>
    </source>
</evidence>
<reference evidence="2" key="1">
    <citation type="submission" date="2023-01" db="EMBL/GenBank/DDBJ databases">
        <title>Genome assembly of the deep-sea coral Lophelia pertusa.</title>
        <authorList>
            <person name="Herrera S."/>
            <person name="Cordes E."/>
        </authorList>
    </citation>
    <scope>NUCLEOTIDE SEQUENCE</scope>
    <source>
        <strain evidence="2">USNM1676648</strain>
        <tissue evidence="2">Polyp</tissue>
    </source>
</reference>
<dbReference type="EMBL" id="MU828029">
    <property type="protein sequence ID" value="KAJ7311616.1"/>
    <property type="molecule type" value="Genomic_DNA"/>
</dbReference>
<protein>
    <submittedName>
        <fullName evidence="2">Uncharacterized protein</fullName>
    </submittedName>
</protein>
<feature type="non-terminal residue" evidence="2">
    <location>
        <position position="54"/>
    </location>
</feature>
<feature type="compositionally biased region" description="Polar residues" evidence="1">
    <location>
        <begin position="43"/>
        <end position="54"/>
    </location>
</feature>
<sequence length="54" mass="5995">VQSAQVSCLGFKDVKRVFVQDFETSFDSIASTSQEGLEEEDPSLSSNRTLKLHC</sequence>
<accession>A0A9X0CCC2</accession>
<name>A0A9X0CCC2_9CNID</name>
<evidence type="ECO:0000313" key="2">
    <source>
        <dbReference type="EMBL" id="KAJ7311616.1"/>
    </source>
</evidence>
<dbReference type="AlphaFoldDB" id="A0A9X0CCC2"/>
<gene>
    <name evidence="2" type="ORF">OS493_039877</name>
</gene>
<comment type="caution">
    <text evidence="2">The sequence shown here is derived from an EMBL/GenBank/DDBJ whole genome shotgun (WGS) entry which is preliminary data.</text>
</comment>
<proteinExistence type="predicted"/>